<proteinExistence type="predicted"/>
<sequence>MHCDRFFGWYNHEHKHSGIGLHTPADVHYGRADQIRRHRATVLDTAYRDHLERIRSQTTRATRATGLQRDQPTTEGGPADSINPRKSCLRNVDRFRPGLLDLPAPAPVDLRRLLPSGQIR</sequence>
<evidence type="ECO:0000256" key="1">
    <source>
        <dbReference type="SAM" id="MobiDB-lite"/>
    </source>
</evidence>
<feature type="region of interest" description="Disordered" evidence="1">
    <location>
        <begin position="55"/>
        <end position="87"/>
    </location>
</feature>
<name>A0A654ZVL8_MYCTX</name>
<protein>
    <submittedName>
        <fullName evidence="2">Transposase</fullName>
    </submittedName>
</protein>
<gene>
    <name evidence="2" type="ORF">ERS027661_01032</name>
</gene>
<evidence type="ECO:0000313" key="3">
    <source>
        <dbReference type="Proteomes" id="UP000049023"/>
    </source>
</evidence>
<dbReference type="AlphaFoldDB" id="A0A654ZVL8"/>
<reference evidence="2 3" key="1">
    <citation type="submission" date="2015-03" db="EMBL/GenBank/DDBJ databases">
        <authorList>
            <consortium name="Pathogen Informatics"/>
        </authorList>
    </citation>
    <scope>NUCLEOTIDE SEQUENCE [LARGE SCALE GENOMIC DNA]</scope>
    <source>
        <strain evidence="2 3">Bir 187</strain>
    </source>
</reference>
<accession>A0A654ZVL8</accession>
<organism evidence="2 3">
    <name type="scientific">Mycobacterium tuberculosis</name>
    <dbReference type="NCBI Taxonomy" id="1773"/>
    <lineage>
        <taxon>Bacteria</taxon>
        <taxon>Bacillati</taxon>
        <taxon>Actinomycetota</taxon>
        <taxon>Actinomycetes</taxon>
        <taxon>Mycobacteriales</taxon>
        <taxon>Mycobacteriaceae</taxon>
        <taxon>Mycobacterium</taxon>
        <taxon>Mycobacterium tuberculosis complex</taxon>
    </lineage>
</organism>
<dbReference type="Proteomes" id="UP000049023">
    <property type="component" value="Unassembled WGS sequence"/>
</dbReference>
<evidence type="ECO:0000313" key="2">
    <source>
        <dbReference type="EMBL" id="CKR32599.1"/>
    </source>
</evidence>
<dbReference type="EMBL" id="CNFU01000155">
    <property type="protein sequence ID" value="CKR32599.1"/>
    <property type="molecule type" value="Genomic_DNA"/>
</dbReference>